<dbReference type="Proteomes" id="UP000018458">
    <property type="component" value="Unassembled WGS sequence"/>
</dbReference>
<dbReference type="OrthoDB" id="9795746at2"/>
<comment type="caution">
    <text evidence="2">The sequence shown here is derived from an EMBL/GenBank/DDBJ whole genome shotgun (WGS) entry which is preliminary data.</text>
</comment>
<keyword evidence="2" id="KW-0808">Transferase</keyword>
<dbReference type="PANTHER" id="PTHR12526:SF630">
    <property type="entry name" value="GLYCOSYLTRANSFERASE"/>
    <property type="match status" value="1"/>
</dbReference>
<reference evidence="2 3" key="1">
    <citation type="submission" date="2011-01" db="EMBL/GenBank/DDBJ databases">
        <authorList>
            <person name="Weinstock G."/>
            <person name="Sodergren E."/>
            <person name="Clifton S."/>
            <person name="Fulton L."/>
            <person name="Fulton B."/>
            <person name="Courtney L."/>
            <person name="Fronick C."/>
            <person name="Harrison M."/>
            <person name="Strong C."/>
            <person name="Farmer C."/>
            <person name="Delahaunty K."/>
            <person name="Markovic C."/>
            <person name="Hall O."/>
            <person name="Minx P."/>
            <person name="Tomlinson C."/>
            <person name="Mitreva M."/>
            <person name="Hou S."/>
            <person name="Chen J."/>
            <person name="Wollam A."/>
            <person name="Pepin K.H."/>
            <person name="Johnson M."/>
            <person name="Bhonagiri V."/>
            <person name="Zhang X."/>
            <person name="Suruliraj S."/>
            <person name="Warren W."/>
            <person name="Chinwalla A."/>
            <person name="Mardis E.R."/>
            <person name="Wilson R.K."/>
        </authorList>
    </citation>
    <scope>NUCLEOTIDE SEQUENCE [LARGE SCALE GENOMIC DNA]</scope>
    <source>
        <strain evidence="3">DSM 22608 / JCM 16073 / KCTC 15190 / YIT 12066</strain>
    </source>
</reference>
<keyword evidence="3" id="KW-1185">Reference proteome</keyword>
<sequence length="352" mass="38625">MAELTVGHVNLARGFRGGERQTELLIACLSRLGVKQYLVCRAGSPLAEHLDGTPDLEIIELRKRIDLRFNGHKYLADKCDVIQAHEARATQWAFVHYLLYKTPYATTRRVPESVRDNVLNRAIYAKAAAVVAISSAIGEGLKAQFKREIELIPSSCAHFAVNKVKANEINSRFAHCFVIGHIGALVDRHKGQSVLIKAAEILKREIPNLKVVFLGSGIDLEKFKEQGKNLGDALVFEGFVSNVADYIKSFDVFAYPSNYEGLGSVLLDVMEQGIPVVATAVDGIPDIVKDHDSGLLIEKGDAKALADAVLKIKNDASLKEKLIQGALDMAKAHSPELMAASYLALYKKLLKH</sequence>
<feature type="domain" description="Glycosyl transferase family 1" evidence="1">
    <location>
        <begin position="179"/>
        <end position="326"/>
    </location>
</feature>
<dbReference type="EMBL" id="AEVO01000159">
    <property type="protein sequence ID" value="EFY06046.1"/>
    <property type="molecule type" value="Genomic_DNA"/>
</dbReference>
<evidence type="ECO:0000259" key="1">
    <source>
        <dbReference type="Pfam" id="PF00534"/>
    </source>
</evidence>
<dbReference type="eggNOG" id="COG0438">
    <property type="taxonomic scope" value="Bacteria"/>
</dbReference>
<accession>E8LN98</accession>
<dbReference type="Gene3D" id="3.40.50.2000">
    <property type="entry name" value="Glycogen Phosphorylase B"/>
    <property type="match status" value="2"/>
</dbReference>
<evidence type="ECO:0000313" key="3">
    <source>
        <dbReference type="Proteomes" id="UP000018458"/>
    </source>
</evidence>
<dbReference type="PANTHER" id="PTHR12526">
    <property type="entry name" value="GLYCOSYLTRANSFERASE"/>
    <property type="match status" value="1"/>
</dbReference>
<name>E8LN98_SUCHY</name>
<evidence type="ECO:0000313" key="2">
    <source>
        <dbReference type="EMBL" id="EFY06046.1"/>
    </source>
</evidence>
<protein>
    <submittedName>
        <fullName evidence="2">Glycosyltransferase, group 1 family protein</fullName>
        <ecNumber evidence="2">2.4.-.-</ecNumber>
    </submittedName>
</protein>
<dbReference type="Pfam" id="PF00534">
    <property type="entry name" value="Glycos_transf_1"/>
    <property type="match status" value="1"/>
</dbReference>
<dbReference type="RefSeq" id="WP_009144386.1">
    <property type="nucleotide sequence ID" value="NZ_GL831077.1"/>
</dbReference>
<dbReference type="InterPro" id="IPR001296">
    <property type="entry name" value="Glyco_trans_1"/>
</dbReference>
<dbReference type="SUPFAM" id="SSF53756">
    <property type="entry name" value="UDP-Glycosyltransferase/glycogen phosphorylase"/>
    <property type="match status" value="1"/>
</dbReference>
<dbReference type="AlphaFoldDB" id="E8LN98"/>
<dbReference type="GO" id="GO:1901135">
    <property type="term" value="P:carbohydrate derivative metabolic process"/>
    <property type="evidence" value="ECO:0007669"/>
    <property type="project" value="UniProtKB-ARBA"/>
</dbReference>
<dbReference type="EC" id="2.4.-.-" evidence="2"/>
<dbReference type="HOGENOM" id="CLU_009583_0_4_6"/>
<dbReference type="STRING" id="762983.HMPREF9444_02252"/>
<dbReference type="GO" id="GO:0016757">
    <property type="term" value="F:glycosyltransferase activity"/>
    <property type="evidence" value="ECO:0007669"/>
    <property type="project" value="UniProtKB-KW"/>
</dbReference>
<dbReference type="CDD" id="cd03801">
    <property type="entry name" value="GT4_PimA-like"/>
    <property type="match status" value="1"/>
</dbReference>
<keyword evidence="2" id="KW-0328">Glycosyltransferase</keyword>
<gene>
    <name evidence="2" type="ORF">HMPREF9444_02252</name>
</gene>
<proteinExistence type="predicted"/>
<organism evidence="2 3">
    <name type="scientific">Succinatimonas hippei (strain DSM 22608 / JCM 16073 / KCTC 15190 / YIT 12066)</name>
    <dbReference type="NCBI Taxonomy" id="762983"/>
    <lineage>
        <taxon>Bacteria</taxon>
        <taxon>Pseudomonadati</taxon>
        <taxon>Pseudomonadota</taxon>
        <taxon>Gammaproteobacteria</taxon>
        <taxon>Aeromonadales</taxon>
        <taxon>Succinivibrionaceae</taxon>
        <taxon>Succinatimonas</taxon>
    </lineage>
</organism>